<accession>A0A4Q2E377</accession>
<protein>
    <submittedName>
        <fullName evidence="1">Uncharacterized protein</fullName>
    </submittedName>
</protein>
<dbReference type="AlphaFoldDB" id="A0A4Q2E377"/>
<evidence type="ECO:0000313" key="1">
    <source>
        <dbReference type="EMBL" id="RXW26472.1"/>
    </source>
</evidence>
<dbReference type="Proteomes" id="UP000290875">
    <property type="component" value="Unassembled WGS sequence"/>
</dbReference>
<reference evidence="1 2" key="1">
    <citation type="submission" date="2018-06" db="EMBL/GenBank/DDBJ databases">
        <title>Carbapenemase-producing Enterobacteriaceae present in wastewater treatment plant effluent and nearby surface waters in the US.</title>
        <authorList>
            <person name="Mathys D.A."/>
            <person name="Mollenkopf D.F."/>
            <person name="Feicht S.M."/>
            <person name="Adams R.J."/>
            <person name="Albers A.L."/>
            <person name="Grooters S.V."/>
            <person name="Stuever D.M."/>
            <person name="Daniels J.B."/>
            <person name="Wittum T.E."/>
        </authorList>
    </citation>
    <scope>NUCLEOTIDE SEQUENCE [LARGE SCALE GENOMIC DNA]</scope>
    <source>
        <strain evidence="1 2">GEO_4_Eff_A</strain>
    </source>
</reference>
<gene>
    <name evidence="1" type="ORF">DM877_24400</name>
</gene>
<organism evidence="1 2">
    <name type="scientific">Enterobacter cloacae</name>
    <dbReference type="NCBI Taxonomy" id="550"/>
    <lineage>
        <taxon>Bacteria</taxon>
        <taxon>Pseudomonadati</taxon>
        <taxon>Pseudomonadota</taxon>
        <taxon>Gammaproteobacteria</taxon>
        <taxon>Enterobacterales</taxon>
        <taxon>Enterobacteriaceae</taxon>
        <taxon>Enterobacter</taxon>
        <taxon>Enterobacter cloacae complex</taxon>
    </lineage>
</organism>
<evidence type="ECO:0000313" key="2">
    <source>
        <dbReference type="Proteomes" id="UP000290875"/>
    </source>
</evidence>
<comment type="caution">
    <text evidence="1">The sequence shown here is derived from an EMBL/GenBank/DDBJ whole genome shotgun (WGS) entry which is preliminary data.</text>
</comment>
<proteinExistence type="predicted"/>
<name>A0A4Q2E377_ENTCL</name>
<dbReference type="EMBL" id="QJSL01000033">
    <property type="protein sequence ID" value="RXW26472.1"/>
    <property type="molecule type" value="Genomic_DNA"/>
</dbReference>
<sequence>MTLFRNKRYHQNYNHNTLFPGAVFTTKHNGECSVLGRSEDKSRRGYYVVQFKDSGIIKEAYGTHIKSGAVSGDAFPSSEDERITLLMKPRYYDVGYIGNGKHSTIENTRSHQRTRAFILWHNMLARCYMTVKGKQYFKGYKGVTVCERWHNFQHFCDDLPKLNGYARWKNNPGEYELDKDFSHRRFYSPDTVSFISTMENAKEAALRRSAMKILSQHYHEVNKIRNEIVMDTEDELKKNNIVYEIAYNGNTKIIISETPYGTVAFYPLTRKIQRNSYMTEGDTQIYVSYLNWLRLQWEIRNPFINCIAVK</sequence>
<dbReference type="RefSeq" id="WP_045269653.1">
    <property type="nucleotide sequence ID" value="NZ_QJSL01000033.1"/>
</dbReference>